<dbReference type="RefSeq" id="WP_092865918.1">
    <property type="nucleotide sequence ID" value="NZ_FOQH01000018.1"/>
</dbReference>
<evidence type="ECO:0000313" key="8">
    <source>
        <dbReference type="Proteomes" id="UP000199377"/>
    </source>
</evidence>
<keyword evidence="2 5" id="KW-0812">Transmembrane</keyword>
<dbReference type="OrthoDB" id="9831679at2"/>
<feature type="transmembrane region" description="Helical" evidence="5">
    <location>
        <begin position="237"/>
        <end position="258"/>
    </location>
</feature>
<dbReference type="Pfam" id="PF13515">
    <property type="entry name" value="FUSC_2"/>
    <property type="match status" value="1"/>
</dbReference>
<gene>
    <name evidence="7" type="ORF">SAMN05216258_11826</name>
</gene>
<protein>
    <submittedName>
        <fullName evidence="7">Fusaric acid resistance protein-like</fullName>
    </submittedName>
</protein>
<sequence>MSPDPDAGARLKARGLRIALAVTAALAIEALRGADLPILAPMIALQILAMAPRAPGLKLLGMLFGAAAVSSLVAWTIAAFTVSIPGAYPLGMGVLYLWCFALAMHPRTRPLGAMALTMTIVVGALSAASTEAAAGLALSLAMSILAGGAVVYLAFAVLPGPPAPPAAAAGPEAADDLAEPRGPAPVPVAFRAALATMAMLPLHLWLTADGGVAAMPVLFTCSAMLRQPGVAASLRDSLARLAGTAAGGAAAAGVHAVTLMQDEATLALAMVAAASLAFAWRMSASPLHAQVWLPGFVTFLALYGMTLSPTLGGDEVAASERLGQVFAGAVYTVAAVSVLAPVARRLTTRRAARPA</sequence>
<evidence type="ECO:0000259" key="6">
    <source>
        <dbReference type="Pfam" id="PF13515"/>
    </source>
</evidence>
<feature type="transmembrane region" description="Helical" evidence="5">
    <location>
        <begin position="57"/>
        <end position="80"/>
    </location>
</feature>
<feature type="domain" description="Integral membrane bound transporter" evidence="6">
    <location>
        <begin position="217"/>
        <end position="333"/>
    </location>
</feature>
<evidence type="ECO:0000256" key="3">
    <source>
        <dbReference type="ARBA" id="ARBA00022989"/>
    </source>
</evidence>
<feature type="transmembrane region" description="Helical" evidence="5">
    <location>
        <begin position="204"/>
        <end position="225"/>
    </location>
</feature>
<evidence type="ECO:0000256" key="2">
    <source>
        <dbReference type="ARBA" id="ARBA00022692"/>
    </source>
</evidence>
<evidence type="ECO:0000256" key="1">
    <source>
        <dbReference type="ARBA" id="ARBA00004141"/>
    </source>
</evidence>
<feature type="transmembrane region" description="Helical" evidence="5">
    <location>
        <begin position="135"/>
        <end position="155"/>
    </location>
</feature>
<dbReference type="Proteomes" id="UP000199377">
    <property type="component" value="Unassembled WGS sequence"/>
</dbReference>
<organism evidence="7 8">
    <name type="scientific">Albimonas pacifica</name>
    <dbReference type="NCBI Taxonomy" id="1114924"/>
    <lineage>
        <taxon>Bacteria</taxon>
        <taxon>Pseudomonadati</taxon>
        <taxon>Pseudomonadota</taxon>
        <taxon>Alphaproteobacteria</taxon>
        <taxon>Rhodobacterales</taxon>
        <taxon>Paracoccaceae</taxon>
        <taxon>Albimonas</taxon>
    </lineage>
</organism>
<dbReference type="STRING" id="1114924.SAMN05216258_11826"/>
<proteinExistence type="predicted"/>
<feature type="transmembrane region" description="Helical" evidence="5">
    <location>
        <begin position="325"/>
        <end position="343"/>
    </location>
</feature>
<feature type="transmembrane region" description="Helical" evidence="5">
    <location>
        <begin position="287"/>
        <end position="305"/>
    </location>
</feature>
<keyword evidence="4 5" id="KW-0472">Membrane</keyword>
<keyword evidence="3 5" id="KW-1133">Transmembrane helix</keyword>
<feature type="transmembrane region" description="Helical" evidence="5">
    <location>
        <begin position="111"/>
        <end position="128"/>
    </location>
</feature>
<dbReference type="InterPro" id="IPR049453">
    <property type="entry name" value="Memb_transporter_dom"/>
</dbReference>
<dbReference type="GO" id="GO:0016020">
    <property type="term" value="C:membrane"/>
    <property type="evidence" value="ECO:0007669"/>
    <property type="project" value="UniProtKB-SubCell"/>
</dbReference>
<name>A0A1I3PM61_9RHOB</name>
<accession>A0A1I3PM61</accession>
<feature type="transmembrane region" description="Helical" evidence="5">
    <location>
        <begin position="264"/>
        <end position="280"/>
    </location>
</feature>
<dbReference type="AlphaFoldDB" id="A0A1I3PM61"/>
<reference evidence="7 8" key="1">
    <citation type="submission" date="2016-10" db="EMBL/GenBank/DDBJ databases">
        <authorList>
            <person name="de Groot N.N."/>
        </authorList>
    </citation>
    <scope>NUCLEOTIDE SEQUENCE [LARGE SCALE GENOMIC DNA]</scope>
    <source>
        <strain evidence="7 8">CGMCC 1.11030</strain>
    </source>
</reference>
<evidence type="ECO:0000313" key="7">
    <source>
        <dbReference type="EMBL" id="SFJ22430.1"/>
    </source>
</evidence>
<evidence type="ECO:0000256" key="4">
    <source>
        <dbReference type="ARBA" id="ARBA00023136"/>
    </source>
</evidence>
<comment type="subcellular location">
    <subcellularLocation>
        <location evidence="1">Membrane</location>
        <topology evidence="1">Multi-pass membrane protein</topology>
    </subcellularLocation>
</comment>
<evidence type="ECO:0000256" key="5">
    <source>
        <dbReference type="SAM" id="Phobius"/>
    </source>
</evidence>
<dbReference type="EMBL" id="FOQH01000018">
    <property type="protein sequence ID" value="SFJ22430.1"/>
    <property type="molecule type" value="Genomic_DNA"/>
</dbReference>
<keyword evidence="8" id="KW-1185">Reference proteome</keyword>